<feature type="compositionally biased region" description="Polar residues" evidence="1">
    <location>
        <begin position="1"/>
        <end position="10"/>
    </location>
</feature>
<evidence type="ECO:0000313" key="2">
    <source>
        <dbReference type="EMBL" id="AVY95800.1"/>
    </source>
</evidence>
<feature type="region of interest" description="Disordered" evidence="1">
    <location>
        <begin position="1"/>
        <end position="24"/>
    </location>
</feature>
<organism evidence="2 3">
    <name type="scientific">Microvirgula aerodenitrificans</name>
    <dbReference type="NCBI Taxonomy" id="57480"/>
    <lineage>
        <taxon>Bacteria</taxon>
        <taxon>Pseudomonadati</taxon>
        <taxon>Pseudomonadota</taxon>
        <taxon>Betaproteobacteria</taxon>
        <taxon>Neisseriales</taxon>
        <taxon>Aquaspirillaceae</taxon>
        <taxon>Microvirgula</taxon>
    </lineage>
</organism>
<protein>
    <recommendedName>
        <fullName evidence="4">Radical SAM family RiPP maturation amino acid epimerase</fullName>
    </recommendedName>
</protein>
<dbReference type="GO" id="GO:0003824">
    <property type="term" value="F:catalytic activity"/>
    <property type="evidence" value="ECO:0007669"/>
    <property type="project" value="InterPro"/>
</dbReference>
<dbReference type="KEGG" id="maer:DAI18_18445"/>
<dbReference type="STRING" id="1122240.GCA_000620105_02796"/>
<dbReference type="OrthoDB" id="8251299at2"/>
<keyword evidence="3" id="KW-1185">Reference proteome</keyword>
<sequence>MPTPQGTSYAEPQHPAADATPDWPPITIGQAKRVLEWWSSSAVFRELVATDPERAGRDYKLGFSPELIRPLWDDRYHLNAANKDRPQHPIVAEYRAYYHTKTQWRDEVKRECAPDEPRLKTWRTRQIARNAMENGLYDNSIIHSPLAIELSDGCSVGCWFCGVGATRFVETWDYTEENATLWRGVLSVLHDKIGDASKWGFCYWATDPLDNPDYEHFASDFADITGMFPQTTTAQGHKDPERVLKLLRLSESRGCKVNRFSVLTESLLRRIHDAYTADELTQVEIVAQMRDATVPKADAGSFRVKARKTANVVEREKKKLIPIAVSENGTEDSDKPALTMQQPGTIACVTGFLLNMVRRSVKLISPCRASEQWPLGYIVFEECTFTDAADLERKIEAMIETHMPQELTPDDPIQLNPSFRLEPVANGFRVLSDLSCIEFSRPTPDLVEYLGALGEHVTSGKRTAGEIAVSSLFCYGVPETNTLSTLGAMLNLGILVDARGRITGQSAVEAQ</sequence>
<accession>A0A2S0PEI9</accession>
<dbReference type="NCBIfam" id="TIGR04517">
    <property type="entry name" value="rSAM_PoyD"/>
    <property type="match status" value="1"/>
</dbReference>
<evidence type="ECO:0000256" key="1">
    <source>
        <dbReference type="SAM" id="MobiDB-lite"/>
    </source>
</evidence>
<dbReference type="GO" id="GO:0051536">
    <property type="term" value="F:iron-sulfur cluster binding"/>
    <property type="evidence" value="ECO:0007669"/>
    <property type="project" value="InterPro"/>
</dbReference>
<reference evidence="2 3" key="1">
    <citation type="submission" date="2018-04" db="EMBL/GenBank/DDBJ databases">
        <title>Denitrifier Microvirgula.</title>
        <authorList>
            <person name="Anderson E."/>
            <person name="Jang J."/>
            <person name="Ishii S."/>
        </authorList>
    </citation>
    <scope>NUCLEOTIDE SEQUENCE [LARGE SCALE GENOMIC DNA]</scope>
    <source>
        <strain evidence="2 3">BE2.4</strain>
    </source>
</reference>
<dbReference type="SFLD" id="SFLDS00029">
    <property type="entry name" value="Radical_SAM"/>
    <property type="match status" value="1"/>
</dbReference>
<evidence type="ECO:0008006" key="4">
    <source>
        <dbReference type="Google" id="ProtNLM"/>
    </source>
</evidence>
<evidence type="ECO:0000313" key="3">
    <source>
        <dbReference type="Proteomes" id="UP000244173"/>
    </source>
</evidence>
<dbReference type="AlphaFoldDB" id="A0A2S0PEI9"/>
<dbReference type="InterPro" id="IPR030950">
    <property type="entry name" value="rSAM_PoyD"/>
</dbReference>
<dbReference type="EMBL" id="CP028519">
    <property type="protein sequence ID" value="AVY95800.1"/>
    <property type="molecule type" value="Genomic_DNA"/>
</dbReference>
<name>A0A2S0PEI9_9NEIS</name>
<dbReference type="RefSeq" id="WP_107890183.1">
    <property type="nucleotide sequence ID" value="NZ_CP028519.1"/>
</dbReference>
<dbReference type="Proteomes" id="UP000244173">
    <property type="component" value="Chromosome"/>
</dbReference>
<gene>
    <name evidence="2" type="ORF">DAI18_18445</name>
</gene>
<dbReference type="InterPro" id="IPR007197">
    <property type="entry name" value="rSAM"/>
</dbReference>
<proteinExistence type="predicted"/>